<gene>
    <name evidence="2" type="ORF">G6321_00023860</name>
    <name evidence="1" type="ORF">G6321_44335</name>
</gene>
<dbReference type="EMBL" id="CP088280">
    <property type="protein sequence ID" value="UGX97997.1"/>
    <property type="molecule type" value="Genomic_DNA"/>
</dbReference>
<dbReference type="AlphaFoldDB" id="A0A7Z0QIN3"/>
<dbReference type="EMBL" id="JACBFH010000001">
    <property type="protein sequence ID" value="NYY95184.1"/>
    <property type="molecule type" value="Genomic_DNA"/>
</dbReference>
<dbReference type="InterPro" id="IPR009317">
    <property type="entry name" value="ChaB"/>
</dbReference>
<evidence type="ECO:0000313" key="1">
    <source>
        <dbReference type="EMBL" id="NYY95184.1"/>
    </source>
</evidence>
<dbReference type="Pfam" id="PF06150">
    <property type="entry name" value="ChaB"/>
    <property type="match status" value="1"/>
</dbReference>
<reference evidence="1" key="2">
    <citation type="submission" date="2020-06" db="EMBL/GenBank/DDBJ databases">
        <title>Whole Genome Sequence of Bradyrhizobium sp. Strain 323S2.</title>
        <authorList>
            <person name="Bromfield E.S.P."/>
        </authorList>
    </citation>
    <scope>NUCLEOTIDE SEQUENCE [LARGE SCALE GENOMIC DNA]</scope>
    <source>
        <strain evidence="1">323S2</strain>
    </source>
</reference>
<accession>A0A7Z0QIN3</accession>
<dbReference type="Proteomes" id="UP000564836">
    <property type="component" value="Chromosome"/>
</dbReference>
<reference evidence="2 3" key="1">
    <citation type="journal article" date="2017" name="Syst. Appl. Microbiol.">
        <title>Soybeans inoculated with root zone soils of Canadian native legumes harbour diverse and novel Bradyrhizobium spp. that possess agricultural potential.</title>
        <authorList>
            <person name="Bromfield E.S.P."/>
            <person name="Cloutier S."/>
            <person name="Tambong J.T."/>
            <person name="Tran Thi T.V."/>
        </authorList>
    </citation>
    <scope>NUCLEOTIDE SEQUENCE [LARGE SCALE GENOMIC DNA]</scope>
    <source>
        <strain evidence="2 3">323S2</strain>
    </source>
</reference>
<dbReference type="InterPro" id="IPR037205">
    <property type="entry name" value="ChaB_sf"/>
</dbReference>
<reference evidence="2 3" key="3">
    <citation type="journal article" date="2022" name="Int. J. Syst. Evol. Microbiol.">
        <title>Strains of Bradyrhizobium barranii sp. nov. associated with legumes native to Canada are symbionts of soybeans and belong to different subspecies (subsp. barranii subsp. nov. and subsp. apii subsp. nov.) and symbiovars (sv. glycinearum and sv. septentrionale).</title>
        <authorList>
            <person name="Bromfield E.S.P."/>
            <person name="Cloutier S."/>
            <person name="Wasai-Hara S."/>
            <person name="Minamisawa K."/>
        </authorList>
    </citation>
    <scope>NUCLEOTIDE SEQUENCE [LARGE SCALE GENOMIC DNA]</scope>
    <source>
        <strain evidence="2 3">323S2</strain>
    </source>
</reference>
<protein>
    <submittedName>
        <fullName evidence="1">ChaB family protein</fullName>
    </submittedName>
</protein>
<dbReference type="RefSeq" id="WP_166341805.1">
    <property type="nucleotide sequence ID" value="NZ_CP088280.1"/>
</dbReference>
<evidence type="ECO:0000313" key="2">
    <source>
        <dbReference type="EMBL" id="UGX97997.1"/>
    </source>
</evidence>
<dbReference type="Gene3D" id="1.10.1740.70">
    <property type="entry name" value="ChaB"/>
    <property type="match status" value="1"/>
</dbReference>
<name>A0A7Z0QIN3_9BRAD</name>
<organism evidence="1">
    <name type="scientific">Bradyrhizobium barranii subsp. barranii</name>
    <dbReference type="NCBI Taxonomy" id="2823807"/>
    <lineage>
        <taxon>Bacteria</taxon>
        <taxon>Pseudomonadati</taxon>
        <taxon>Pseudomonadota</taxon>
        <taxon>Alphaproteobacteria</taxon>
        <taxon>Hyphomicrobiales</taxon>
        <taxon>Nitrobacteraceae</taxon>
        <taxon>Bradyrhizobium</taxon>
        <taxon>Bradyrhizobium barranii</taxon>
    </lineage>
</organism>
<sequence length="72" mass="8388">MPYRSNEDLPARVRHNLPPHARSIYREVFNHSFASHVGDLRQEEIAHRTAWAAVKRSYLKLGGQWVPKRPNA</sequence>
<proteinExistence type="predicted"/>
<dbReference type="SUPFAM" id="SSF140376">
    <property type="entry name" value="ChaB-like"/>
    <property type="match status" value="1"/>
</dbReference>
<evidence type="ECO:0000313" key="3">
    <source>
        <dbReference type="Proteomes" id="UP000564836"/>
    </source>
</evidence>